<gene>
    <name evidence="5" type="ORF">KJ970_02235</name>
</gene>
<feature type="signal peptide" evidence="2">
    <location>
        <begin position="1"/>
        <end position="25"/>
    </location>
</feature>
<dbReference type="InterPro" id="IPR012600">
    <property type="entry name" value="Propeptide_C25"/>
</dbReference>
<evidence type="ECO:0000313" key="6">
    <source>
        <dbReference type="Proteomes" id="UP000777784"/>
    </source>
</evidence>
<feature type="domain" description="Gingipain propeptide" evidence="4">
    <location>
        <begin position="31"/>
        <end position="197"/>
    </location>
</feature>
<dbReference type="InterPro" id="IPR001769">
    <property type="entry name" value="Gingipain"/>
</dbReference>
<reference evidence="5" key="1">
    <citation type="submission" date="2021-05" db="EMBL/GenBank/DDBJ databases">
        <title>Energy efficiency and biological interactions define the core microbiome of deep oligotrophic groundwater.</title>
        <authorList>
            <person name="Mehrshad M."/>
            <person name="Lopez-Fernandez M."/>
            <person name="Bell E."/>
            <person name="Bernier-Latmani R."/>
            <person name="Bertilsson S."/>
            <person name="Dopson M."/>
        </authorList>
    </citation>
    <scope>NUCLEOTIDE SEQUENCE</scope>
    <source>
        <strain evidence="5">Modern_marine.mb.64</strain>
    </source>
</reference>
<dbReference type="Pfam" id="PF08126">
    <property type="entry name" value="Propeptide_C25"/>
    <property type="match status" value="1"/>
</dbReference>
<dbReference type="Pfam" id="PF01364">
    <property type="entry name" value="Peptidase_C25"/>
    <property type="match status" value="1"/>
</dbReference>
<dbReference type="EMBL" id="JAHJDP010000012">
    <property type="protein sequence ID" value="MBU2689716.1"/>
    <property type="molecule type" value="Genomic_DNA"/>
</dbReference>
<dbReference type="GO" id="GO:0004197">
    <property type="term" value="F:cysteine-type endopeptidase activity"/>
    <property type="evidence" value="ECO:0007669"/>
    <property type="project" value="InterPro"/>
</dbReference>
<feature type="domain" description="Gingipain" evidence="3">
    <location>
        <begin position="643"/>
        <end position="1094"/>
    </location>
</feature>
<accession>A0A948RTI3</accession>
<evidence type="ECO:0000259" key="3">
    <source>
        <dbReference type="Pfam" id="PF01364"/>
    </source>
</evidence>
<evidence type="ECO:0000256" key="2">
    <source>
        <dbReference type="SAM" id="SignalP"/>
    </source>
</evidence>
<dbReference type="Gene3D" id="2.60.40.4070">
    <property type="match status" value="1"/>
</dbReference>
<protein>
    <recommendedName>
        <fullName evidence="7">Gingipain domain-containing protein</fullName>
    </recommendedName>
</protein>
<evidence type="ECO:0000313" key="5">
    <source>
        <dbReference type="EMBL" id="MBU2689716.1"/>
    </source>
</evidence>
<dbReference type="InterPro" id="IPR038490">
    <property type="entry name" value="Gingipain_propep_sf"/>
</dbReference>
<dbReference type="Gene3D" id="3.40.50.1460">
    <property type="match status" value="1"/>
</dbReference>
<sequence length="1412" mass="156956">MLFRPHLLCLTAIATLLFLSHPVAGLTGARLDSATESEVVVTLDIGPLESTPVEGTEWVRVTLPGYGRMSTIGAPALPTGGFSLAMPPGATARLTVLEVEEYPAIPGSPVPTPSEEIHLDAQGMPVYDLQWEPAPWAYAGPGLYPIDWASLGDPAGARHQRILPIQITPVRWDPDAKVFRSARKIRLRVEFLQAADAREPAGMRPIPPEGAWERSYQRQILNYEQGKRWRRGPVASLPPMLKRRAGVQAKLTVAATGLLRVPFNVLTNAGLAENSIPWDELVLVEGLFEDADLENPLRENAIPYLREDGDEDGFFEPGESIIFFGQDRWDRFNLPDRQTRYGRDNHYFLRWTGGGDPGATMGDSLSWQGWESLTPPASVTMTQVAEKDSIYAKFLAADDDDSQLYLATEMLVRSHFYWSDFRWGTQWTFFKIPQGAQFRQMVVDLQGYAKISGSNYHKPSLYLSNRPRGARPWTSFPGNPYSVREKRHLTITLNETNLSGFEPVYEPDSIGLVIELPLDGYGISLDRVTMTYTLPFTASLGSFTFHTGGLTGPQEFQIGGFTSDDILAFEVTDSVLVTHLPLSDDQIIPVGGGYQVSLQLNAGDGSTPRVIKLVERNRIASIKNQRVAIREIHDLTGTGSEDYLVIYHNDFTSTIEPLLQHRESLGHQVIRADVEDVYDNFDGGRKSPYAIRNYLRYLFRTRTQPPVYLLLVGDASDDCANVTDFSDFNFIPTMTLPSTARGDNGSELVSNDTWYVDNLTGTGEHLDFYFDIHLGRLPAGSPNELETMVSKIIRYEDFQPGDFWRNRGVFMADDQYSGDSPDSYIYRGYESVFESGTLDCIRHIYDSAELLDFEVDTFFVSGFLDTLRTTARCHKDTSGIAGDPCDLALLNEPCFRYENGTIEHCQRPPQIRSQNAGGSIVIGALIESLSRGALIWNVESHANAVVITHEDVFMNLHSGRQDVPLIQNRNKPFLFFGFGCHLAEFSNYLEGRSGFGDCISEKLLFHGNPGLSLGAVGSLASTGYEWLTDNDLLNTALFEAFFADVPQIDGESTWIFGDILTHGKAILMDRNYTDPTNRGQVMTYTYLGDPALRVDIAAPRLNVEVDGGPVETGTPVKAPSPDDSIHVDLRVLDEVALRGLSVVDIGGTLPMERITITPDPARPDDDRVYRAAFALKLRPDDYAITIQASDRMGRQRTFTLSVALDVSFFVSSGDTETPLLNNDFLPSGSRIIVHINSPVFLDETAFTAMAPAIDDIPWGYAVEASGEIVQGESREWKLITEPIDGLEEGGHTLAVGVEGVSKSIRFVTDPPGENLRVVRLFNFPNPFEEGTEFHYVLNRDGDRASIKIYTLRGRLIQTLDPLSAHVNDNIVVWDGRDGDGDQISNGVYFYKFQVWDTAGKKISLTERIVRAR</sequence>
<proteinExistence type="predicted"/>
<dbReference type="Proteomes" id="UP000777784">
    <property type="component" value="Unassembled WGS sequence"/>
</dbReference>
<dbReference type="InterPro" id="IPR029031">
    <property type="entry name" value="Gingipain_N_sf"/>
</dbReference>
<dbReference type="GO" id="GO:0006508">
    <property type="term" value="P:proteolysis"/>
    <property type="evidence" value="ECO:0007669"/>
    <property type="project" value="InterPro"/>
</dbReference>
<evidence type="ECO:0000259" key="4">
    <source>
        <dbReference type="Pfam" id="PF08126"/>
    </source>
</evidence>
<keyword evidence="1 2" id="KW-0732">Signal</keyword>
<feature type="chain" id="PRO_5037324095" description="Gingipain domain-containing protein" evidence="2">
    <location>
        <begin position="26"/>
        <end position="1412"/>
    </location>
</feature>
<evidence type="ECO:0008006" key="7">
    <source>
        <dbReference type="Google" id="ProtNLM"/>
    </source>
</evidence>
<evidence type="ECO:0000256" key="1">
    <source>
        <dbReference type="ARBA" id="ARBA00022729"/>
    </source>
</evidence>
<comment type="caution">
    <text evidence="5">The sequence shown here is derived from an EMBL/GenBank/DDBJ whole genome shotgun (WGS) entry which is preliminary data.</text>
</comment>
<dbReference type="Gene3D" id="2.60.40.3800">
    <property type="match status" value="1"/>
</dbReference>
<dbReference type="SUPFAM" id="SSF52129">
    <property type="entry name" value="Caspase-like"/>
    <property type="match status" value="2"/>
</dbReference>
<dbReference type="Gene3D" id="3.40.50.10390">
    <property type="entry name" value="Gingipain r, domain 1"/>
    <property type="match status" value="1"/>
</dbReference>
<dbReference type="InterPro" id="IPR029030">
    <property type="entry name" value="Caspase-like_dom_sf"/>
</dbReference>
<organism evidence="5 6">
    <name type="scientific">Eiseniibacteriota bacterium</name>
    <dbReference type="NCBI Taxonomy" id="2212470"/>
    <lineage>
        <taxon>Bacteria</taxon>
        <taxon>Candidatus Eiseniibacteriota</taxon>
    </lineage>
</organism>
<name>A0A948RTI3_UNCEI</name>